<evidence type="ECO:0000256" key="3">
    <source>
        <dbReference type="SAM" id="SignalP"/>
    </source>
</evidence>
<feature type="region of interest" description="Disordered" evidence="1">
    <location>
        <begin position="433"/>
        <end position="457"/>
    </location>
</feature>
<dbReference type="VEuPathDB" id="FungiDB:JI435_142350"/>
<sequence>MARSTLTWLRAAAIAALATQAIAQKCCKISWLATKKQLFTLPDYPNGSEAPNTEKPCSNAKGGSSCCPDTWECLDNGLCHNPNDDIYGRYSCTDKDWKAPGCASNMCTYGGTAGGGEALTQCSNHDDQWCCNADRIHVNCCQESPQPRPFFQLQDGKAYATIGRNQAANQPNVATFTGLASGSGGSSPSKTSAPVSSAAATTAPPSSSATPFESTSVSVSSGPAGFITVSRVITVTPSADPSASAASSANTTAPSGGGGSNSKLGVIIGCAVGIPLALALAGIIIWMLRKRSTQKSSAYKNSPELDGNSVDSPGFAGGAAARQEKYRHSRPGTTEIDGAPAGPGRPISNIPGRAELDSGTGFQAGHNAYAPDTVGLGGGNGDGRSTYSSAPPGYSPGMAQTGFHAHNASELDGTSVMPVINEKAEAPQQYQAYKPPNPAAAELPTVKTPPEDVEKQL</sequence>
<accession>Q0U262</accession>
<protein>
    <recommendedName>
        <fullName evidence="6">Mid2 domain-containing protein</fullName>
    </recommendedName>
</protein>
<dbReference type="KEGG" id="pno:SNOG_14235"/>
<proteinExistence type="predicted"/>
<dbReference type="EMBL" id="CH445354">
    <property type="protein sequence ID" value="EAT78472.1"/>
    <property type="molecule type" value="Genomic_DNA"/>
</dbReference>
<dbReference type="eggNOG" id="ENOG502SQDU">
    <property type="taxonomic scope" value="Eukaryota"/>
</dbReference>
<dbReference type="AlphaFoldDB" id="Q0U262"/>
<name>Q0U262_PHANO</name>
<keyword evidence="2" id="KW-0472">Membrane</keyword>
<keyword evidence="3" id="KW-0732">Signal</keyword>
<dbReference type="InParanoid" id="Q0U262"/>
<evidence type="ECO:0000256" key="1">
    <source>
        <dbReference type="SAM" id="MobiDB-lite"/>
    </source>
</evidence>
<organism evidence="4 5">
    <name type="scientific">Phaeosphaeria nodorum (strain SN15 / ATCC MYA-4574 / FGSC 10173)</name>
    <name type="common">Glume blotch fungus</name>
    <name type="synonym">Parastagonospora nodorum</name>
    <dbReference type="NCBI Taxonomy" id="321614"/>
    <lineage>
        <taxon>Eukaryota</taxon>
        <taxon>Fungi</taxon>
        <taxon>Dikarya</taxon>
        <taxon>Ascomycota</taxon>
        <taxon>Pezizomycotina</taxon>
        <taxon>Dothideomycetes</taxon>
        <taxon>Pleosporomycetidae</taxon>
        <taxon>Pleosporales</taxon>
        <taxon>Pleosporineae</taxon>
        <taxon>Phaeosphaeriaceae</taxon>
        <taxon>Parastagonospora</taxon>
    </lineage>
</organism>
<evidence type="ECO:0000313" key="5">
    <source>
        <dbReference type="Proteomes" id="UP000001055"/>
    </source>
</evidence>
<dbReference type="Proteomes" id="UP000001055">
    <property type="component" value="Unassembled WGS sequence"/>
</dbReference>
<reference evidence="5" key="1">
    <citation type="journal article" date="2007" name="Plant Cell">
        <title>Dothideomycete-plant interactions illuminated by genome sequencing and EST analysis of the wheat pathogen Stagonospora nodorum.</title>
        <authorList>
            <person name="Hane J.K."/>
            <person name="Lowe R.G."/>
            <person name="Solomon P.S."/>
            <person name="Tan K.C."/>
            <person name="Schoch C.L."/>
            <person name="Spatafora J.W."/>
            <person name="Crous P.W."/>
            <person name="Kodira C."/>
            <person name="Birren B.W."/>
            <person name="Galagan J.E."/>
            <person name="Torriani S.F."/>
            <person name="McDonald B.A."/>
            <person name="Oliver R.P."/>
        </authorList>
    </citation>
    <scope>NUCLEOTIDE SEQUENCE [LARGE SCALE GENOMIC DNA]</scope>
    <source>
        <strain evidence="5">SN15 / ATCC MYA-4574 / FGSC 10173</strain>
    </source>
</reference>
<gene>
    <name evidence="4" type="ORF">SNOG_14235</name>
</gene>
<dbReference type="RefSeq" id="XP_001804431.1">
    <property type="nucleotide sequence ID" value="XM_001804379.1"/>
</dbReference>
<feature type="transmembrane region" description="Helical" evidence="2">
    <location>
        <begin position="264"/>
        <end position="288"/>
    </location>
</feature>
<evidence type="ECO:0000256" key="2">
    <source>
        <dbReference type="SAM" id="Phobius"/>
    </source>
</evidence>
<dbReference type="OMA" id="WCCNADA"/>
<feature type="region of interest" description="Disordered" evidence="1">
    <location>
        <begin position="239"/>
        <end position="259"/>
    </location>
</feature>
<keyword evidence="2" id="KW-1133">Transmembrane helix</keyword>
<feature type="signal peptide" evidence="3">
    <location>
        <begin position="1"/>
        <end position="23"/>
    </location>
</feature>
<feature type="region of interest" description="Disordered" evidence="1">
    <location>
        <begin position="179"/>
        <end position="217"/>
    </location>
</feature>
<dbReference type="HOGENOM" id="CLU_572620_0_0_1"/>
<dbReference type="GeneID" id="5981354"/>
<evidence type="ECO:0000313" key="4">
    <source>
        <dbReference type="EMBL" id="EAT78472.1"/>
    </source>
</evidence>
<evidence type="ECO:0008006" key="6">
    <source>
        <dbReference type="Google" id="ProtNLM"/>
    </source>
</evidence>
<feature type="region of interest" description="Disordered" evidence="1">
    <location>
        <begin position="298"/>
        <end position="345"/>
    </location>
</feature>
<keyword evidence="2" id="KW-0812">Transmembrane</keyword>
<feature type="chain" id="PRO_5004177411" description="Mid2 domain-containing protein" evidence="3">
    <location>
        <begin position="24"/>
        <end position="457"/>
    </location>
</feature>
<feature type="compositionally biased region" description="Low complexity" evidence="1">
    <location>
        <begin position="239"/>
        <end position="254"/>
    </location>
</feature>